<evidence type="ECO:0000313" key="4">
    <source>
        <dbReference type="RefSeq" id="XP_010412581.1"/>
    </source>
</evidence>
<accession>A0ABM0SKQ8</accession>
<reference evidence="3" key="1">
    <citation type="journal article" date="2014" name="Nat. Commun.">
        <title>The emerging biofuel crop Camelina sativa retains a highly undifferentiated hexaploid genome structure.</title>
        <authorList>
            <person name="Kagale S."/>
            <person name="Koh C."/>
            <person name="Nixon J."/>
            <person name="Bollina V."/>
            <person name="Clarke W.E."/>
            <person name="Tuteja R."/>
            <person name="Spillane C."/>
            <person name="Robinson S.J."/>
            <person name="Links M.G."/>
            <person name="Clarke C."/>
            <person name="Higgins E.E."/>
            <person name="Huebert T."/>
            <person name="Sharpe A.G."/>
            <person name="Parkin I.A."/>
        </authorList>
    </citation>
    <scope>NUCLEOTIDE SEQUENCE [LARGE SCALE GENOMIC DNA]</scope>
    <source>
        <strain evidence="3">cv. DH55</strain>
    </source>
</reference>
<dbReference type="InterPro" id="IPR012337">
    <property type="entry name" value="RNaseH-like_sf"/>
</dbReference>
<feature type="domain" description="Retroviral polymerase SH3-like" evidence="2">
    <location>
        <begin position="455"/>
        <end position="516"/>
    </location>
</feature>
<feature type="region of interest" description="Disordered" evidence="1">
    <location>
        <begin position="518"/>
        <end position="582"/>
    </location>
</feature>
<reference evidence="4" key="2">
    <citation type="submission" date="2025-08" db="UniProtKB">
        <authorList>
            <consortium name="RefSeq"/>
        </authorList>
    </citation>
    <scope>IDENTIFICATION</scope>
    <source>
        <tissue evidence="4">Leaf</tissue>
    </source>
</reference>
<evidence type="ECO:0000259" key="2">
    <source>
        <dbReference type="Pfam" id="PF25597"/>
    </source>
</evidence>
<dbReference type="PANTHER" id="PTHR34222">
    <property type="entry name" value="GAG_PRE-INTEGRS DOMAIN-CONTAINING PROTEIN"/>
    <property type="match status" value="1"/>
</dbReference>
<gene>
    <name evidence="4" type="primary">LOC104698897</name>
</gene>
<dbReference type="Proteomes" id="UP000694864">
    <property type="component" value="Chromosome 6"/>
</dbReference>
<proteinExistence type="predicted"/>
<name>A0ABM0SKQ8_CAMSA</name>
<dbReference type="SUPFAM" id="SSF53098">
    <property type="entry name" value="Ribonuclease H-like"/>
    <property type="match status" value="1"/>
</dbReference>
<feature type="compositionally biased region" description="Low complexity" evidence="1">
    <location>
        <begin position="536"/>
        <end position="576"/>
    </location>
</feature>
<organism evidence="3 4">
    <name type="scientific">Camelina sativa</name>
    <name type="common">False flax</name>
    <name type="synonym">Myagrum sativum</name>
    <dbReference type="NCBI Taxonomy" id="90675"/>
    <lineage>
        <taxon>Eukaryota</taxon>
        <taxon>Viridiplantae</taxon>
        <taxon>Streptophyta</taxon>
        <taxon>Embryophyta</taxon>
        <taxon>Tracheophyta</taxon>
        <taxon>Spermatophyta</taxon>
        <taxon>Magnoliopsida</taxon>
        <taxon>eudicotyledons</taxon>
        <taxon>Gunneridae</taxon>
        <taxon>Pentapetalae</taxon>
        <taxon>rosids</taxon>
        <taxon>malvids</taxon>
        <taxon>Brassicales</taxon>
        <taxon>Brassicaceae</taxon>
        <taxon>Camelineae</taxon>
        <taxon>Camelina</taxon>
    </lineage>
</organism>
<dbReference type="InterPro" id="IPR057670">
    <property type="entry name" value="SH3_retrovirus"/>
</dbReference>
<sequence>MNYKEWACGMKTTLCSRKNFGFLDGSIPRPTEGSSDLENWWTIQALLIPWIRMTIDPVLRSNISHRDVAKDLWDHLKKRFSEQDREEDKVHDFLSGLDEPFKTVRSSLVSLMPIQPLEEVYNIVRQEEDLRNNVKTEDTAVEIMAYAVHQRGRVSSSVHVDDAVAVYNHCHRSGHSSDRCFAVVGYPEWWGDRPRSRTVQGRGRGGGPSGERGRNMTYANAVHIHPMQPQERANQVIANKDPDGLSGMGGANIGSCGSNDPAPPLVSGLDDKQWERLMKLLNASGNGGPCSSHEKFRYGACAGYFGRWERVENMCKEGTIVLGSNMLLKSVFYVQDRASRMMIGAGKRYFGTFRFCRTELGAFVTDKDANKYELWPSRMGHRSPKVVGTLPNVYVSVVSELSNKSSLSITFWGECILTAGYLINQTPSSVLNGVTPYEKLHGQPPTYDHVKVFDSLCYAQNQTHKGDKFAPRSRKCVFIEYPYGKKAWRLYDLDKEDFFVSRDVVFSETEFPYATHIPATNIDEEDAPILPPADQSTSTSSSSATPTSASSGPVALPEPSSPSLVVTSSSSPSASTDGDEVQQPVAVELRRGLRPRHPPPKLQDYTTYTAQTRIMGNSASLYPISKYVGSTRFSSTHRAYLVVINFAVEPKTNNQAAKSKVWNNAMVSEIDALEANETWTIEDLPPGKKAIGSKWVYNIKHNSDGGSRE</sequence>
<dbReference type="Pfam" id="PF25597">
    <property type="entry name" value="SH3_retrovirus"/>
    <property type="match status" value="1"/>
</dbReference>
<evidence type="ECO:0000256" key="1">
    <source>
        <dbReference type="SAM" id="MobiDB-lite"/>
    </source>
</evidence>
<feature type="region of interest" description="Disordered" evidence="1">
    <location>
        <begin position="194"/>
        <end position="214"/>
    </location>
</feature>
<keyword evidence="3" id="KW-1185">Reference proteome</keyword>
<evidence type="ECO:0000313" key="3">
    <source>
        <dbReference type="Proteomes" id="UP000694864"/>
    </source>
</evidence>
<dbReference type="GeneID" id="104698897"/>
<dbReference type="RefSeq" id="XP_010412581.1">
    <property type="nucleotide sequence ID" value="XM_010414279.1"/>
</dbReference>
<dbReference type="PANTHER" id="PTHR34222:SF28">
    <property type="entry name" value="CCHC-TYPE DOMAIN-CONTAINING PROTEIN"/>
    <property type="match status" value="1"/>
</dbReference>
<protein>
    <submittedName>
        <fullName evidence="4">Uncharacterized protein LOC104698897</fullName>
    </submittedName>
</protein>